<feature type="compositionally biased region" description="Low complexity" evidence="1">
    <location>
        <begin position="15"/>
        <end position="29"/>
    </location>
</feature>
<evidence type="ECO:0000313" key="2">
    <source>
        <dbReference type="EMBL" id="MDX8148586.1"/>
    </source>
</evidence>
<dbReference type="EMBL" id="JAXAVU010000016">
    <property type="protein sequence ID" value="MDX8148586.1"/>
    <property type="molecule type" value="Genomic_DNA"/>
</dbReference>
<dbReference type="Gene3D" id="3.40.50.1820">
    <property type="entry name" value="alpha/beta hydrolase"/>
    <property type="match status" value="1"/>
</dbReference>
<dbReference type="InterPro" id="IPR029058">
    <property type="entry name" value="AB_hydrolase_fold"/>
</dbReference>
<comment type="caution">
    <text evidence="2">The sequence shown here is derived from an EMBL/GenBank/DDBJ whole genome shotgun (WGS) entry which is preliminary data.</text>
</comment>
<protein>
    <submittedName>
        <fullName evidence="2">Uncharacterized protein</fullName>
    </submittedName>
</protein>
<keyword evidence="3" id="KW-1185">Reference proteome</keyword>
<organism evidence="2 3">
    <name type="scientific">Lentzea sokolovensis</name>
    <dbReference type="NCBI Taxonomy" id="3095429"/>
    <lineage>
        <taxon>Bacteria</taxon>
        <taxon>Bacillati</taxon>
        <taxon>Actinomycetota</taxon>
        <taxon>Actinomycetes</taxon>
        <taxon>Pseudonocardiales</taxon>
        <taxon>Pseudonocardiaceae</taxon>
        <taxon>Lentzea</taxon>
    </lineage>
</organism>
<name>A0ABU4V9V9_9PSEU</name>
<dbReference type="Proteomes" id="UP001285352">
    <property type="component" value="Unassembled WGS sequence"/>
</dbReference>
<reference evidence="2 3" key="1">
    <citation type="submission" date="2023-11" db="EMBL/GenBank/DDBJ databases">
        <title>Lentzea sokolovensis, sp. nov., Lentzea kristufkii, sp. nov., and Lentzea miocenensis, sp. nov., rare actinobacteria from Sokolov Coal Basin, Miocene lacustrine sediment, Czech Republic.</title>
        <authorList>
            <person name="Lara A."/>
            <person name="Kotroba L."/>
            <person name="Nouioui I."/>
            <person name="Neumann-Schaal M."/>
            <person name="Mast Y."/>
            <person name="Chronakova A."/>
        </authorList>
    </citation>
    <scope>NUCLEOTIDE SEQUENCE [LARGE SCALE GENOMIC DNA]</scope>
    <source>
        <strain evidence="2 3">BCCO 10_0061</strain>
    </source>
</reference>
<feature type="region of interest" description="Disordered" evidence="1">
    <location>
        <begin position="1"/>
        <end position="35"/>
    </location>
</feature>
<proteinExistence type="predicted"/>
<evidence type="ECO:0000313" key="3">
    <source>
        <dbReference type="Proteomes" id="UP001285352"/>
    </source>
</evidence>
<accession>A0ABU4V9V9</accession>
<evidence type="ECO:0000256" key="1">
    <source>
        <dbReference type="SAM" id="MobiDB-lite"/>
    </source>
</evidence>
<sequence>MSAPAVNRHDDSPVASTSAAGTAGRTSARNGIRSLLDPAHEAEHWTECDRVGHFPASEVPDLYVADVRKYFSAHQQAEFH</sequence>
<gene>
    <name evidence="2" type="ORF">SK854_41175</name>
</gene>
<dbReference type="RefSeq" id="WP_319980572.1">
    <property type="nucleotide sequence ID" value="NZ_JAXAVU010000016.1"/>
</dbReference>